<keyword evidence="2" id="KW-1185">Reference proteome</keyword>
<reference evidence="1 2" key="1">
    <citation type="submission" date="2022-05" db="EMBL/GenBank/DDBJ databases">
        <authorList>
            <consortium name="Genoscope - CEA"/>
            <person name="William W."/>
        </authorList>
    </citation>
    <scope>NUCLEOTIDE SEQUENCE [LARGE SCALE GENOMIC DNA]</scope>
</reference>
<dbReference type="Proteomes" id="UP001159405">
    <property type="component" value="Unassembled WGS sequence"/>
</dbReference>
<evidence type="ECO:0000313" key="1">
    <source>
        <dbReference type="EMBL" id="CAH3176048.1"/>
    </source>
</evidence>
<sequence length="107" mass="12156">MHGQHVREKEDIDWDGTWQWIAKGDLKGCPEALMCSAQEQALRTNYTRFHIDHTAESPLCRMCGSKGETVAHVVSGKLAQTEYKGRHDNVARYIHWQLCGTCGLTVR</sequence>
<evidence type="ECO:0008006" key="3">
    <source>
        <dbReference type="Google" id="ProtNLM"/>
    </source>
</evidence>
<gene>
    <name evidence="1" type="ORF">PLOB_00017488</name>
</gene>
<proteinExistence type="predicted"/>
<name>A0ABN8RAZ6_9CNID</name>
<comment type="caution">
    <text evidence="1">The sequence shown here is derived from an EMBL/GenBank/DDBJ whole genome shotgun (WGS) entry which is preliminary data.</text>
</comment>
<organism evidence="1 2">
    <name type="scientific">Porites lobata</name>
    <dbReference type="NCBI Taxonomy" id="104759"/>
    <lineage>
        <taxon>Eukaryota</taxon>
        <taxon>Metazoa</taxon>
        <taxon>Cnidaria</taxon>
        <taxon>Anthozoa</taxon>
        <taxon>Hexacorallia</taxon>
        <taxon>Scleractinia</taxon>
        <taxon>Fungiina</taxon>
        <taxon>Poritidae</taxon>
        <taxon>Porites</taxon>
    </lineage>
</organism>
<evidence type="ECO:0000313" key="2">
    <source>
        <dbReference type="Proteomes" id="UP001159405"/>
    </source>
</evidence>
<protein>
    <recommendedName>
        <fullName evidence="3">Recombination activating protein 1</fullName>
    </recommendedName>
</protein>
<accession>A0ABN8RAZ6</accession>
<dbReference type="EMBL" id="CALNXK010000208">
    <property type="protein sequence ID" value="CAH3176048.1"/>
    <property type="molecule type" value="Genomic_DNA"/>
</dbReference>
<dbReference type="PANTHER" id="PTHR35450:SF2">
    <property type="entry name" value="REVERSE TRANSCRIPTASE DOMAIN-CONTAINING PROTEIN"/>
    <property type="match status" value="1"/>
</dbReference>
<dbReference type="PANTHER" id="PTHR35450">
    <property type="entry name" value="REVERSE TRANSCRIPTASE DOMAIN-CONTAINING PROTEIN"/>
    <property type="match status" value="1"/>
</dbReference>